<reference evidence="4" key="1">
    <citation type="journal article" date="2019" name="Int. J. Syst. Evol. Microbiol.">
        <title>The Global Catalogue of Microorganisms (GCM) 10K type strain sequencing project: providing services to taxonomists for standard genome sequencing and annotation.</title>
        <authorList>
            <consortium name="The Broad Institute Genomics Platform"/>
            <consortium name="The Broad Institute Genome Sequencing Center for Infectious Disease"/>
            <person name="Wu L."/>
            <person name="Ma J."/>
        </authorList>
    </citation>
    <scope>NUCLEOTIDE SEQUENCE [LARGE SCALE GENOMIC DNA]</scope>
    <source>
        <strain evidence="4">JCM 3369</strain>
    </source>
</reference>
<accession>A0ABV9DA99</accession>
<feature type="domain" description="TNT" evidence="2">
    <location>
        <begin position="139"/>
        <end position="224"/>
    </location>
</feature>
<dbReference type="EMBL" id="JBHSGF010000006">
    <property type="protein sequence ID" value="MFC4555590.1"/>
    <property type="molecule type" value="Genomic_DNA"/>
</dbReference>
<protein>
    <submittedName>
        <fullName evidence="3">TNT domain-containing protein</fullName>
    </submittedName>
</protein>
<organism evidence="3 4">
    <name type="scientific">Georgenia faecalis</name>
    <dbReference type="NCBI Taxonomy" id="2483799"/>
    <lineage>
        <taxon>Bacteria</taxon>
        <taxon>Bacillati</taxon>
        <taxon>Actinomycetota</taxon>
        <taxon>Actinomycetes</taxon>
        <taxon>Micrococcales</taxon>
        <taxon>Bogoriellaceae</taxon>
        <taxon>Georgenia</taxon>
    </lineage>
</organism>
<sequence>MTHARTLEAALRAAGLPPGSVVLAPEPTPDVPRPPEGPWVIVPHGAQFLVGGVGRGRFAAYEALWTFDDAVSLAVRLAATPVGEPIDGGDGPSAVEERGDGAEATASSPAALIDRGRATADAIRERTERRDGSPGPHGLVVGDVLDCVGPETGHHLYALGTPFPARSQPPSDIGAPYSRYEVRVPLPADVREGVAAPWFGQPGGGAMVVLARPVRWYVDQGFLAVLV</sequence>
<gene>
    <name evidence="3" type="ORF">ACFO3F_10055</name>
</gene>
<evidence type="ECO:0000313" key="4">
    <source>
        <dbReference type="Proteomes" id="UP001595955"/>
    </source>
</evidence>
<dbReference type="RefSeq" id="WP_122823549.1">
    <property type="nucleotide sequence ID" value="NZ_CP033325.1"/>
</dbReference>
<dbReference type="Pfam" id="PF14021">
    <property type="entry name" value="TNT"/>
    <property type="match status" value="1"/>
</dbReference>
<dbReference type="InterPro" id="IPR025331">
    <property type="entry name" value="TNT"/>
</dbReference>
<proteinExistence type="predicted"/>
<keyword evidence="4" id="KW-1185">Reference proteome</keyword>
<comment type="caution">
    <text evidence="3">The sequence shown here is derived from an EMBL/GenBank/DDBJ whole genome shotgun (WGS) entry which is preliminary data.</text>
</comment>
<evidence type="ECO:0000256" key="1">
    <source>
        <dbReference type="SAM" id="MobiDB-lite"/>
    </source>
</evidence>
<dbReference type="Proteomes" id="UP001595955">
    <property type="component" value="Unassembled WGS sequence"/>
</dbReference>
<feature type="region of interest" description="Disordered" evidence="1">
    <location>
        <begin position="81"/>
        <end position="116"/>
    </location>
</feature>
<evidence type="ECO:0000259" key="2">
    <source>
        <dbReference type="Pfam" id="PF14021"/>
    </source>
</evidence>
<name>A0ABV9DA99_9MICO</name>
<evidence type="ECO:0000313" key="3">
    <source>
        <dbReference type="EMBL" id="MFC4555590.1"/>
    </source>
</evidence>